<evidence type="ECO:0000313" key="4">
    <source>
        <dbReference type="EMBL" id="TQE28400.1"/>
    </source>
</evidence>
<reference evidence="4 5" key="1">
    <citation type="submission" date="2019-03" db="EMBL/GenBank/DDBJ databases">
        <title>Comparative genomic analyses of the sweetpotato soil rot pathogen, Streptomyces ipomoeae.</title>
        <authorList>
            <person name="Ruschel Soares N."/>
            <person name="Badger J.H."/>
            <person name="Huguet-Tapia J.C."/>
            <person name="Clark C.A."/>
            <person name="Pettis G.S."/>
        </authorList>
    </citation>
    <scope>NUCLEOTIDE SEQUENCE [LARGE SCALE GENOMIC DNA]</scope>
    <source>
        <strain evidence="4 5">88-35</strain>
    </source>
</reference>
<dbReference type="RefSeq" id="WP_141583935.1">
    <property type="nucleotide sequence ID" value="NZ_SPAZ01000212.1"/>
</dbReference>
<dbReference type="GO" id="GO:0005737">
    <property type="term" value="C:cytoplasm"/>
    <property type="evidence" value="ECO:0007669"/>
    <property type="project" value="TreeGrafter"/>
</dbReference>
<dbReference type="Proteomes" id="UP000318720">
    <property type="component" value="Unassembled WGS sequence"/>
</dbReference>
<protein>
    <submittedName>
        <fullName evidence="4">FAD-binding oxidoreductase</fullName>
    </submittedName>
</protein>
<feature type="region of interest" description="Disordered" evidence="2">
    <location>
        <begin position="347"/>
        <end position="373"/>
    </location>
</feature>
<dbReference type="Pfam" id="PF01266">
    <property type="entry name" value="DAO"/>
    <property type="match status" value="1"/>
</dbReference>
<dbReference type="InterPro" id="IPR006076">
    <property type="entry name" value="FAD-dep_OxRdtase"/>
</dbReference>
<feature type="compositionally biased region" description="Basic and acidic residues" evidence="2">
    <location>
        <begin position="352"/>
        <end position="373"/>
    </location>
</feature>
<evidence type="ECO:0000256" key="2">
    <source>
        <dbReference type="SAM" id="MobiDB-lite"/>
    </source>
</evidence>
<dbReference type="GO" id="GO:0016491">
    <property type="term" value="F:oxidoreductase activity"/>
    <property type="evidence" value="ECO:0007669"/>
    <property type="project" value="UniProtKB-KW"/>
</dbReference>
<evidence type="ECO:0000256" key="1">
    <source>
        <dbReference type="ARBA" id="ARBA00023002"/>
    </source>
</evidence>
<dbReference type="Gene3D" id="3.50.50.60">
    <property type="entry name" value="FAD/NAD(P)-binding domain"/>
    <property type="match status" value="1"/>
</dbReference>
<feature type="domain" description="FAD dependent oxidoreductase" evidence="3">
    <location>
        <begin position="9"/>
        <end position="344"/>
    </location>
</feature>
<gene>
    <name evidence="4" type="ORF">Sipo8835_26000</name>
</gene>
<organism evidence="4 5">
    <name type="scientific">Streptomyces ipomoeae</name>
    <dbReference type="NCBI Taxonomy" id="103232"/>
    <lineage>
        <taxon>Bacteria</taxon>
        <taxon>Bacillati</taxon>
        <taxon>Actinomycetota</taxon>
        <taxon>Actinomycetes</taxon>
        <taxon>Kitasatosporales</taxon>
        <taxon>Streptomycetaceae</taxon>
        <taxon>Streptomyces</taxon>
    </lineage>
</organism>
<dbReference type="PROSITE" id="PS51257">
    <property type="entry name" value="PROKAR_LIPOPROTEIN"/>
    <property type="match status" value="1"/>
</dbReference>
<dbReference type="EMBL" id="SPAZ01000212">
    <property type="protein sequence ID" value="TQE28400.1"/>
    <property type="molecule type" value="Genomic_DNA"/>
</dbReference>
<keyword evidence="1" id="KW-0560">Oxidoreductase</keyword>
<dbReference type="Gene3D" id="3.30.9.10">
    <property type="entry name" value="D-Amino Acid Oxidase, subunit A, domain 2"/>
    <property type="match status" value="1"/>
</dbReference>
<dbReference type="SUPFAM" id="SSF51905">
    <property type="entry name" value="FAD/NAD(P)-binding domain"/>
    <property type="match status" value="1"/>
</dbReference>
<sequence>MTTGWNRETVVVGAGVLGCLIARELLAADPAASVTVLDRDMVAGGATRRSAGLHFPRGANPVVRAMAAESQRYYADLVAARPDLPIHRLAMTVVAPEHTEPKLREVYLPESDLRRATELPDGVTLPEGTAAWSGDGCQYADVPALTEALAAELRPRAEFLEGVTVTGVTSDEDGVRLTLGTGVTLTAERVVLAPGPWLADKAWRHLVEPLGARVKKIVALHIERPPALDDGAVVFQEEDAFLLPYRHRGHWLFSYTCAEWDVDPDTVEPGLTPAHCEEAREILGRYVPGLVDRCVSGRVFCDAYAPGGAPLIRPLTDDGRLVFAGAAGGSGYRLAPAVARETVRLLSARPSSRKDTPPSSRKDTTLSSRKDTT</sequence>
<evidence type="ECO:0000313" key="5">
    <source>
        <dbReference type="Proteomes" id="UP000318720"/>
    </source>
</evidence>
<dbReference type="PANTHER" id="PTHR13847">
    <property type="entry name" value="SARCOSINE DEHYDROGENASE-RELATED"/>
    <property type="match status" value="1"/>
</dbReference>
<dbReference type="InterPro" id="IPR036188">
    <property type="entry name" value="FAD/NAD-bd_sf"/>
</dbReference>
<comment type="caution">
    <text evidence="4">The sequence shown here is derived from an EMBL/GenBank/DDBJ whole genome shotgun (WGS) entry which is preliminary data.</text>
</comment>
<proteinExistence type="predicted"/>
<dbReference type="AlphaFoldDB" id="A0AAE9AYJ0"/>
<name>A0AAE9AYJ0_9ACTN</name>
<accession>A0AAE9AYJ0</accession>
<evidence type="ECO:0000259" key="3">
    <source>
        <dbReference type="Pfam" id="PF01266"/>
    </source>
</evidence>
<dbReference type="PANTHER" id="PTHR13847:SF289">
    <property type="entry name" value="GLYCINE OXIDASE"/>
    <property type="match status" value="1"/>
</dbReference>